<evidence type="ECO:0000313" key="2">
    <source>
        <dbReference type="Proteomes" id="UP000215002"/>
    </source>
</evidence>
<protein>
    <submittedName>
        <fullName evidence="1">Uncharacterized protein</fullName>
    </submittedName>
</protein>
<keyword evidence="2" id="KW-1185">Reference proteome</keyword>
<reference evidence="1 2" key="1">
    <citation type="submission" date="2017-08" db="EMBL/GenBank/DDBJ databases">
        <title>Complete genome sequence of Mucilaginibacter sp. strain BJC16-A31.</title>
        <authorList>
            <consortium name="Henan University of Science and Technology"/>
            <person name="You X."/>
        </authorList>
    </citation>
    <scope>NUCLEOTIDE SEQUENCE [LARGE SCALE GENOMIC DNA]</scope>
    <source>
        <strain evidence="1 2">BJC16-A31</strain>
    </source>
</reference>
<dbReference type="AlphaFoldDB" id="A0A223NTB4"/>
<dbReference type="OrthoDB" id="799682at2"/>
<name>A0A223NTB4_9SPHI</name>
<organism evidence="1 2">
    <name type="scientific">Mucilaginibacter xinganensis</name>
    <dbReference type="NCBI Taxonomy" id="1234841"/>
    <lineage>
        <taxon>Bacteria</taxon>
        <taxon>Pseudomonadati</taxon>
        <taxon>Bacteroidota</taxon>
        <taxon>Sphingobacteriia</taxon>
        <taxon>Sphingobacteriales</taxon>
        <taxon>Sphingobacteriaceae</taxon>
        <taxon>Mucilaginibacter</taxon>
    </lineage>
</organism>
<evidence type="ECO:0000313" key="1">
    <source>
        <dbReference type="EMBL" id="ASU33139.1"/>
    </source>
</evidence>
<gene>
    <name evidence="1" type="ORF">MuYL_1241</name>
</gene>
<proteinExistence type="predicted"/>
<sequence>MQTSPLFSLNFKDAVKGLLVAAGSAVIAAIEATAQAGSFTFNYKSIGGVALAAGLSYLGKNFFTPAKTFTSLH</sequence>
<dbReference type="EMBL" id="CP022743">
    <property type="protein sequence ID" value="ASU33139.1"/>
    <property type="molecule type" value="Genomic_DNA"/>
</dbReference>
<dbReference type="KEGG" id="muc:MuYL_1241"/>
<dbReference type="RefSeq" id="WP_094569637.1">
    <property type="nucleotide sequence ID" value="NZ_CP022743.1"/>
</dbReference>
<dbReference type="Proteomes" id="UP000215002">
    <property type="component" value="Chromosome"/>
</dbReference>
<accession>A0A223NTB4</accession>